<evidence type="ECO:0000256" key="1">
    <source>
        <dbReference type="SAM" id="MobiDB-lite"/>
    </source>
</evidence>
<gene>
    <name evidence="2" type="ORF">MCOS_LOCUS10464</name>
</gene>
<dbReference type="WBParaSite" id="MCU_013201-RA">
    <property type="protein sequence ID" value="MCU_013201-RA"/>
    <property type="gene ID" value="MCU_013201"/>
</dbReference>
<name>A0A0R3URF8_MESCO</name>
<keyword evidence="3" id="KW-1185">Reference proteome</keyword>
<evidence type="ECO:0000313" key="3">
    <source>
        <dbReference type="Proteomes" id="UP000267029"/>
    </source>
</evidence>
<accession>A0A0R3URF8</accession>
<protein>
    <submittedName>
        <fullName evidence="2 4">Uncharacterized protein</fullName>
    </submittedName>
</protein>
<sequence>MSDTTLHLSSASCHGNIQKADSDASKSVSSSSSNNGQSVCCLNANCANGGPAVHLVNQKQVPTRTLPASSSPFRSSPNLTNSLPSTLRNEANSPLVQVWNEAGIDSGAAITANSHYAASGLRVNVNTIAAAPVWDGEQLESLPSAGISPKMAIRQF</sequence>
<dbReference type="Proteomes" id="UP000267029">
    <property type="component" value="Unassembled WGS sequence"/>
</dbReference>
<proteinExistence type="predicted"/>
<reference evidence="4" key="2">
    <citation type="submission" date="2019-11" db="UniProtKB">
        <authorList>
            <consortium name="WormBaseParasite"/>
        </authorList>
    </citation>
    <scope>IDENTIFICATION</scope>
</reference>
<dbReference type="EMBL" id="UXSR01006370">
    <property type="protein sequence ID" value="VDD84461.1"/>
    <property type="molecule type" value="Genomic_DNA"/>
</dbReference>
<evidence type="ECO:0000313" key="2">
    <source>
        <dbReference type="EMBL" id="VDD84461.1"/>
    </source>
</evidence>
<organism evidence="2 3">
    <name type="scientific">Mesocestoides corti</name>
    <name type="common">Flatworm</name>
    <dbReference type="NCBI Taxonomy" id="53468"/>
    <lineage>
        <taxon>Eukaryota</taxon>
        <taxon>Metazoa</taxon>
        <taxon>Spiralia</taxon>
        <taxon>Lophotrochozoa</taxon>
        <taxon>Platyhelminthes</taxon>
        <taxon>Cestoda</taxon>
        <taxon>Eucestoda</taxon>
        <taxon>Cyclophyllidea</taxon>
        <taxon>Mesocestoididae</taxon>
        <taxon>Mesocestoides</taxon>
    </lineage>
</organism>
<reference evidence="2 3" key="1">
    <citation type="submission" date="2018-10" db="EMBL/GenBank/DDBJ databases">
        <authorList>
            <consortium name="Pathogen Informatics"/>
        </authorList>
    </citation>
    <scope>NUCLEOTIDE SEQUENCE [LARGE SCALE GENOMIC DNA]</scope>
</reference>
<feature type="region of interest" description="Disordered" evidence="1">
    <location>
        <begin position="62"/>
        <end position="84"/>
    </location>
</feature>
<dbReference type="AlphaFoldDB" id="A0A0R3URF8"/>
<evidence type="ECO:0000313" key="4">
    <source>
        <dbReference type="WBParaSite" id="MCU_013201-RA"/>
    </source>
</evidence>
<dbReference type="OrthoDB" id="9332038at2759"/>